<protein>
    <submittedName>
        <fullName evidence="1">Uncharacterized protein</fullName>
    </submittedName>
</protein>
<evidence type="ECO:0000313" key="2">
    <source>
        <dbReference type="Proteomes" id="UP000276349"/>
    </source>
</evidence>
<dbReference type="AlphaFoldDB" id="A0A3S0I285"/>
<reference evidence="1 2" key="1">
    <citation type="submission" date="2018-12" db="EMBL/GenBank/DDBJ databases">
        <authorList>
            <person name="Yu L."/>
        </authorList>
    </citation>
    <scope>NUCLEOTIDE SEQUENCE [LARGE SCALE GENOMIC DNA]</scope>
    <source>
        <strain evidence="1 2">S5H2222</strain>
    </source>
</reference>
<dbReference type="RefSeq" id="WP_126293918.1">
    <property type="nucleotide sequence ID" value="NZ_RXNR01000017.1"/>
</dbReference>
<comment type="caution">
    <text evidence="1">The sequence shown here is derived from an EMBL/GenBank/DDBJ whole genome shotgun (WGS) entry which is preliminary data.</text>
</comment>
<dbReference type="Proteomes" id="UP000276349">
    <property type="component" value="Unassembled WGS sequence"/>
</dbReference>
<dbReference type="OrthoDB" id="8446429at2"/>
<gene>
    <name evidence="1" type="ORF">EKG35_07980</name>
</gene>
<keyword evidence="2" id="KW-1185">Reference proteome</keyword>
<name>A0A3S0I285_9BACI</name>
<accession>A0A3S0I285</accession>
<evidence type="ECO:0000313" key="1">
    <source>
        <dbReference type="EMBL" id="RTQ93686.1"/>
    </source>
</evidence>
<organism evidence="1 2">
    <name type="scientific">Lysinibacillus telephonicus</name>
    <dbReference type="NCBI Taxonomy" id="1714840"/>
    <lineage>
        <taxon>Bacteria</taxon>
        <taxon>Bacillati</taxon>
        <taxon>Bacillota</taxon>
        <taxon>Bacilli</taxon>
        <taxon>Bacillales</taxon>
        <taxon>Bacillaceae</taxon>
        <taxon>Lysinibacillus</taxon>
    </lineage>
</organism>
<sequence>MSLANKGSQYQFQKYVNLFTQELNDAILQNSPSLLTFINDSYEIQWKSPLMEEGYYEYQDDFLKVITKDDTVLNNYQITLRDYWPRRGPVWDGIATVTGQDNKNGLLLVEAKAHISETNSQIKATSEKSRKLIQATLQEVQAIFGSTSSIDPWLNDYYQLANRLSFLHLLNEKLKIPTWLVLCNFVNDDTHISTDLDEWLLHYHTVFNKMGIDFNAGMMSKVLMLFIPGKEEE</sequence>
<dbReference type="EMBL" id="RXNR01000017">
    <property type="protein sequence ID" value="RTQ93686.1"/>
    <property type="molecule type" value="Genomic_DNA"/>
</dbReference>
<proteinExistence type="predicted"/>